<feature type="compositionally biased region" description="Polar residues" evidence="1">
    <location>
        <begin position="58"/>
        <end position="67"/>
    </location>
</feature>
<gene>
    <name evidence="2" type="ORF">PACLA_8A046712</name>
</gene>
<evidence type="ECO:0000313" key="3">
    <source>
        <dbReference type="Proteomes" id="UP001152795"/>
    </source>
</evidence>
<proteinExistence type="predicted"/>
<reference evidence="2" key="1">
    <citation type="submission" date="2020-04" db="EMBL/GenBank/DDBJ databases">
        <authorList>
            <person name="Alioto T."/>
            <person name="Alioto T."/>
            <person name="Gomez Garrido J."/>
        </authorList>
    </citation>
    <scope>NUCLEOTIDE SEQUENCE</scope>
    <source>
        <strain evidence="2">A484AB</strain>
    </source>
</reference>
<evidence type="ECO:0000313" key="2">
    <source>
        <dbReference type="EMBL" id="CAB3978368.1"/>
    </source>
</evidence>
<organism evidence="2 3">
    <name type="scientific">Paramuricea clavata</name>
    <name type="common">Red gorgonian</name>
    <name type="synonym">Violescent sea-whip</name>
    <dbReference type="NCBI Taxonomy" id="317549"/>
    <lineage>
        <taxon>Eukaryota</taxon>
        <taxon>Metazoa</taxon>
        <taxon>Cnidaria</taxon>
        <taxon>Anthozoa</taxon>
        <taxon>Octocorallia</taxon>
        <taxon>Malacalcyonacea</taxon>
        <taxon>Plexauridae</taxon>
        <taxon>Paramuricea</taxon>
    </lineage>
</organism>
<feature type="compositionally biased region" description="Basic and acidic residues" evidence="1">
    <location>
        <begin position="23"/>
        <end position="35"/>
    </location>
</feature>
<dbReference type="PANTHER" id="PTHR47331">
    <property type="entry name" value="PHD-TYPE DOMAIN-CONTAINING PROTEIN"/>
    <property type="match status" value="1"/>
</dbReference>
<protein>
    <submittedName>
        <fullName evidence="2">Uncharacterized protein</fullName>
    </submittedName>
</protein>
<dbReference type="Proteomes" id="UP001152795">
    <property type="component" value="Unassembled WGS sequence"/>
</dbReference>
<accession>A0A7D9HDZ9</accession>
<dbReference type="EMBL" id="CACRXK020000107">
    <property type="protein sequence ID" value="CAB3978368.1"/>
    <property type="molecule type" value="Genomic_DNA"/>
</dbReference>
<feature type="region of interest" description="Disordered" evidence="1">
    <location>
        <begin position="23"/>
        <end position="67"/>
    </location>
</feature>
<dbReference type="OrthoDB" id="10068969at2759"/>
<keyword evidence="3" id="KW-1185">Reference proteome</keyword>
<comment type="caution">
    <text evidence="2">The sequence shown here is derived from an EMBL/GenBank/DDBJ whole genome shotgun (WGS) entry which is preliminary data.</text>
</comment>
<dbReference type="PANTHER" id="PTHR47331:SF6">
    <property type="entry name" value="DOUBLECORTIN DOMAIN-CONTAINING PROTEIN"/>
    <property type="match status" value="1"/>
</dbReference>
<name>A0A7D9HDZ9_PARCT</name>
<dbReference type="AlphaFoldDB" id="A0A7D9HDZ9"/>
<evidence type="ECO:0000256" key="1">
    <source>
        <dbReference type="SAM" id="MobiDB-lite"/>
    </source>
</evidence>
<sequence length="630" mass="71329">MAKDCKLPVICTECESDKHLAALHVERKPKPKDPEEVQGGEQRNGQQDDTDKMDKQQNGEPSRITTTCTEICGDKPGGRSCSKICLANIYVNQHSDRKVKAYVLIDDQSNCSFAKPQLFDILNMDGESFPYTLRTRVGTMQTEGRHAKGLVIESLDGHKRHQLPTITECNAIPVNKDEIPTPDIAMAHPYLRQIADQIPEAQRDTDILLLIERNVPPLHKVRESRNGRGNLPWAQRLDLGWVILGNTCLDGVHKPNDLSSFKTHLLHNGRPSIFEPCSNVFHVDKATPAHADSRESVNEFRRKESFSQGKFEDGLASKVFERTELDNRPGYSVEDRKFIEIMDTGMKKNETGSWIAPLPFRNDVTHLPNSREEAFKRLKFTRKTLDRKPDMKKHYFAFMQKILDNGHAESVPPSEVRRTSRFFTIPVVQGERPRWGSCRISNESAPLWKYVATVVATLGLRKTAQDGEAQFGSDAREFVERDFYVDDGLKSLPGSKQSIDLLQRTQGMLATANLRLHKIASNDANVTQAFPSEDRASELCNLDLNNDTKPIQWSLGVYWDLETDTFTFKVSEGNKPFTRRGVLSVINSLFDPLGIVSAVIIKGKIPEEHNAAWMEWYQSLSSLQHLKIPR</sequence>